<keyword evidence="3" id="KW-1185">Reference proteome</keyword>
<sequence>MPDSRGAHHLTEATKNKGASQHGGPESPSSFGINAALVGEPMRHAGVGRYRMTSPRAAWISYSSISSNGNSSGIQIRGWLQKAGLSSHDPDRRNRGSCLFSFFVCHFHSDVISS</sequence>
<evidence type="ECO:0000313" key="2">
    <source>
        <dbReference type="EMBL" id="TNN79055.1"/>
    </source>
</evidence>
<accession>A0A4Z2IMH2</accession>
<feature type="region of interest" description="Disordered" evidence="1">
    <location>
        <begin position="1"/>
        <end position="33"/>
    </location>
</feature>
<evidence type="ECO:0000256" key="1">
    <source>
        <dbReference type="SAM" id="MobiDB-lite"/>
    </source>
</evidence>
<proteinExistence type="predicted"/>
<dbReference type="AlphaFoldDB" id="A0A4Z2IMH2"/>
<organism evidence="2 3">
    <name type="scientific">Liparis tanakae</name>
    <name type="common">Tanaka's snailfish</name>
    <dbReference type="NCBI Taxonomy" id="230148"/>
    <lineage>
        <taxon>Eukaryota</taxon>
        <taxon>Metazoa</taxon>
        <taxon>Chordata</taxon>
        <taxon>Craniata</taxon>
        <taxon>Vertebrata</taxon>
        <taxon>Euteleostomi</taxon>
        <taxon>Actinopterygii</taxon>
        <taxon>Neopterygii</taxon>
        <taxon>Teleostei</taxon>
        <taxon>Neoteleostei</taxon>
        <taxon>Acanthomorphata</taxon>
        <taxon>Eupercaria</taxon>
        <taxon>Perciformes</taxon>
        <taxon>Cottioidei</taxon>
        <taxon>Cottales</taxon>
        <taxon>Liparidae</taxon>
        <taxon>Liparis</taxon>
    </lineage>
</organism>
<evidence type="ECO:0000313" key="3">
    <source>
        <dbReference type="Proteomes" id="UP000314294"/>
    </source>
</evidence>
<feature type="compositionally biased region" description="Basic and acidic residues" evidence="1">
    <location>
        <begin position="1"/>
        <end position="15"/>
    </location>
</feature>
<dbReference type="Proteomes" id="UP000314294">
    <property type="component" value="Unassembled WGS sequence"/>
</dbReference>
<protein>
    <submittedName>
        <fullName evidence="2">Uncharacterized protein</fullName>
    </submittedName>
</protein>
<dbReference type="EMBL" id="SRLO01000068">
    <property type="protein sequence ID" value="TNN79055.1"/>
    <property type="molecule type" value="Genomic_DNA"/>
</dbReference>
<reference evidence="2 3" key="1">
    <citation type="submission" date="2019-03" db="EMBL/GenBank/DDBJ databases">
        <title>First draft genome of Liparis tanakae, snailfish: a comprehensive survey of snailfish specific genes.</title>
        <authorList>
            <person name="Kim W."/>
            <person name="Song I."/>
            <person name="Jeong J.-H."/>
            <person name="Kim D."/>
            <person name="Kim S."/>
            <person name="Ryu S."/>
            <person name="Song J.Y."/>
            <person name="Lee S.K."/>
        </authorList>
    </citation>
    <scope>NUCLEOTIDE SEQUENCE [LARGE SCALE GENOMIC DNA]</scope>
    <source>
        <tissue evidence="2">Muscle</tissue>
    </source>
</reference>
<gene>
    <name evidence="2" type="ORF">EYF80_010734</name>
</gene>
<comment type="caution">
    <text evidence="2">The sequence shown here is derived from an EMBL/GenBank/DDBJ whole genome shotgun (WGS) entry which is preliminary data.</text>
</comment>
<name>A0A4Z2IMH2_9TELE</name>